<dbReference type="InterPro" id="IPR002784">
    <property type="entry name" value="Ribosomal_eL14_dom"/>
</dbReference>
<feature type="domain" description="KOW" evidence="4">
    <location>
        <begin position="10"/>
        <end position="38"/>
    </location>
</feature>
<feature type="domain" description="Large ribosomal subunit protein eL14" evidence="5">
    <location>
        <begin position="48"/>
        <end position="121"/>
    </location>
</feature>
<evidence type="ECO:0000256" key="2">
    <source>
        <dbReference type="ARBA" id="ARBA00022980"/>
    </source>
</evidence>
<accession>A0A0L0DSH3</accession>
<dbReference type="OMA" id="KLCFVVD"/>
<dbReference type="InterPro" id="IPR005824">
    <property type="entry name" value="KOW"/>
</dbReference>
<dbReference type="Gene3D" id="2.30.30.30">
    <property type="match status" value="1"/>
</dbReference>
<reference evidence="6 7" key="1">
    <citation type="submission" date="2010-05" db="EMBL/GenBank/DDBJ databases">
        <title>The Genome Sequence of Thecamonas trahens ATCC 50062.</title>
        <authorList>
            <consortium name="The Broad Institute Genome Sequencing Platform"/>
            <person name="Russ C."/>
            <person name="Cuomo C."/>
            <person name="Shea T."/>
            <person name="Young S.K."/>
            <person name="Zeng Q."/>
            <person name="Koehrsen M."/>
            <person name="Haas B."/>
            <person name="Borodovsky M."/>
            <person name="Guigo R."/>
            <person name="Alvarado L."/>
            <person name="Berlin A."/>
            <person name="Bochicchio J."/>
            <person name="Borenstein D."/>
            <person name="Chapman S."/>
            <person name="Chen Z."/>
            <person name="Freedman E."/>
            <person name="Gellesch M."/>
            <person name="Goldberg J."/>
            <person name="Griggs A."/>
            <person name="Gujja S."/>
            <person name="Heilman E."/>
            <person name="Heiman D."/>
            <person name="Hepburn T."/>
            <person name="Howarth C."/>
            <person name="Jen D."/>
            <person name="Larson L."/>
            <person name="Mehta T."/>
            <person name="Park D."/>
            <person name="Pearson M."/>
            <person name="Roberts A."/>
            <person name="Saif S."/>
            <person name="Shenoy N."/>
            <person name="Sisk P."/>
            <person name="Stolte C."/>
            <person name="Sykes S."/>
            <person name="Thomson T."/>
            <person name="Walk T."/>
            <person name="White J."/>
            <person name="Yandava C."/>
            <person name="Burger G."/>
            <person name="Gray M.W."/>
            <person name="Holland P.W.H."/>
            <person name="King N."/>
            <person name="Lang F.B.F."/>
            <person name="Roger A.J."/>
            <person name="Ruiz-Trillo I."/>
            <person name="Lander E."/>
            <person name="Nusbaum C."/>
        </authorList>
    </citation>
    <scope>NUCLEOTIDE SEQUENCE [LARGE SCALE GENOMIC DNA]</scope>
    <source>
        <strain evidence="6 7">ATCC 50062</strain>
    </source>
</reference>
<dbReference type="CDD" id="cd23702">
    <property type="entry name" value="eL14"/>
    <property type="match status" value="1"/>
</dbReference>
<dbReference type="InterPro" id="IPR008991">
    <property type="entry name" value="Translation_prot_SH3-like_sf"/>
</dbReference>
<dbReference type="SUPFAM" id="SSF50104">
    <property type="entry name" value="Translation proteins SH3-like domain"/>
    <property type="match status" value="1"/>
</dbReference>
<dbReference type="InterPro" id="IPR039660">
    <property type="entry name" value="Ribosomal_eL14"/>
</dbReference>
<dbReference type="GO" id="GO:0006412">
    <property type="term" value="P:translation"/>
    <property type="evidence" value="ECO:0007669"/>
    <property type="project" value="InterPro"/>
</dbReference>
<dbReference type="GO" id="GO:0042273">
    <property type="term" value="P:ribosomal large subunit biogenesis"/>
    <property type="evidence" value="ECO:0007669"/>
    <property type="project" value="TreeGrafter"/>
</dbReference>
<dbReference type="Proteomes" id="UP000054408">
    <property type="component" value="Unassembled WGS sequence"/>
</dbReference>
<keyword evidence="2" id="KW-0689">Ribosomal protein</keyword>
<dbReference type="GO" id="GO:0003735">
    <property type="term" value="F:structural constituent of ribosome"/>
    <property type="evidence" value="ECO:0007669"/>
    <property type="project" value="InterPro"/>
</dbReference>
<dbReference type="RefSeq" id="XP_013753431.1">
    <property type="nucleotide sequence ID" value="XM_013897977.1"/>
</dbReference>
<evidence type="ECO:0000313" key="7">
    <source>
        <dbReference type="Proteomes" id="UP000054408"/>
    </source>
</evidence>
<gene>
    <name evidence="6" type="ORF">AMSG_10233</name>
</gene>
<keyword evidence="3" id="KW-0687">Ribonucleoprotein</keyword>
<evidence type="ECO:0000259" key="4">
    <source>
        <dbReference type="Pfam" id="PF00467"/>
    </source>
</evidence>
<dbReference type="OrthoDB" id="1875589at2759"/>
<dbReference type="AlphaFoldDB" id="A0A0L0DSH3"/>
<evidence type="ECO:0000259" key="5">
    <source>
        <dbReference type="Pfam" id="PF01929"/>
    </source>
</evidence>
<protein>
    <submittedName>
        <fullName evidence="6">Rpl14 protein</fullName>
    </submittedName>
</protein>
<evidence type="ECO:0000313" key="6">
    <source>
        <dbReference type="EMBL" id="KNC54986.1"/>
    </source>
</evidence>
<dbReference type="GO" id="GO:0022625">
    <property type="term" value="C:cytosolic large ribosomal subunit"/>
    <property type="evidence" value="ECO:0007669"/>
    <property type="project" value="TreeGrafter"/>
</dbReference>
<dbReference type="InterPro" id="IPR014722">
    <property type="entry name" value="Rib_uL2_dom2"/>
</dbReference>
<dbReference type="PANTHER" id="PTHR11127:SF2">
    <property type="entry name" value="LARGE RIBOSOMAL SUBUNIT PROTEIN EL14"/>
    <property type="match status" value="1"/>
</dbReference>
<keyword evidence="7" id="KW-1185">Reference proteome</keyword>
<name>A0A0L0DSH3_THETB</name>
<evidence type="ECO:0000256" key="3">
    <source>
        <dbReference type="ARBA" id="ARBA00023274"/>
    </source>
</evidence>
<evidence type="ECO:0000256" key="1">
    <source>
        <dbReference type="ARBA" id="ARBA00006592"/>
    </source>
</evidence>
<dbReference type="Pfam" id="PF01929">
    <property type="entry name" value="Ribosomal_L14e"/>
    <property type="match status" value="1"/>
</dbReference>
<dbReference type="eggNOG" id="KOG3421">
    <property type="taxonomic scope" value="Eukaryota"/>
</dbReference>
<proteinExistence type="inferred from homology"/>
<comment type="similarity">
    <text evidence="1">Belongs to the eukaryotic ribosomal protein eL14 family.</text>
</comment>
<dbReference type="Pfam" id="PF00467">
    <property type="entry name" value="KOW"/>
    <property type="match status" value="1"/>
</dbReference>
<dbReference type="PANTHER" id="PTHR11127">
    <property type="entry name" value="60S RIBOSOMAL PROTEIN L14"/>
    <property type="match status" value="1"/>
</dbReference>
<organism evidence="6 7">
    <name type="scientific">Thecamonas trahens ATCC 50062</name>
    <dbReference type="NCBI Taxonomy" id="461836"/>
    <lineage>
        <taxon>Eukaryota</taxon>
        <taxon>Apusozoa</taxon>
        <taxon>Apusomonadida</taxon>
        <taxon>Apusomonadidae</taxon>
        <taxon>Thecamonas</taxon>
    </lineage>
</organism>
<dbReference type="GO" id="GO:0003723">
    <property type="term" value="F:RNA binding"/>
    <property type="evidence" value="ECO:0007669"/>
    <property type="project" value="InterPro"/>
</dbReference>
<dbReference type="EMBL" id="GL349493">
    <property type="protein sequence ID" value="KNC54986.1"/>
    <property type="molecule type" value="Genomic_DNA"/>
</dbReference>
<sequence length="135" mass="15046">MVFTRFVELGRVVLITYGPLEGKLAVIVNIIDQNKALIDGPSTVNGVERQAISFKRIALTDIVLPGVTPGMNVKSLTKKWEKADAQAKWDASSWAKRRAVRAARAKLNDFDRFKLRKARRKVAHARHIALKAAKA</sequence>
<dbReference type="STRING" id="461836.A0A0L0DSH3"/>
<dbReference type="GeneID" id="25568507"/>